<dbReference type="PANTHER" id="PTHR34853">
    <property type="match status" value="1"/>
</dbReference>
<dbReference type="PIRSF" id="PIRSF029171">
    <property type="entry name" value="Esterase_LipA"/>
    <property type="match status" value="1"/>
</dbReference>
<dbReference type="Proteomes" id="UP000602198">
    <property type="component" value="Unassembled WGS sequence"/>
</dbReference>
<dbReference type="InterPro" id="IPR029058">
    <property type="entry name" value="AB_hydrolase_fold"/>
</dbReference>
<dbReference type="Gene3D" id="1.10.260.130">
    <property type="match status" value="1"/>
</dbReference>
<dbReference type="PANTHER" id="PTHR34853:SF1">
    <property type="entry name" value="LIPASE 5"/>
    <property type="match status" value="1"/>
</dbReference>
<dbReference type="RefSeq" id="WP_201951315.1">
    <property type="nucleotide sequence ID" value="NZ_JAERRJ010000009.1"/>
</dbReference>
<organism evidence="1 2">
    <name type="scientific">Nocardia acididurans</name>
    <dbReference type="NCBI Taxonomy" id="2802282"/>
    <lineage>
        <taxon>Bacteria</taxon>
        <taxon>Bacillati</taxon>
        <taxon>Actinomycetota</taxon>
        <taxon>Actinomycetes</taxon>
        <taxon>Mycobacteriales</taxon>
        <taxon>Nocardiaceae</taxon>
        <taxon>Nocardia</taxon>
    </lineage>
</organism>
<dbReference type="Pfam" id="PF03583">
    <property type="entry name" value="LIP"/>
    <property type="match status" value="1"/>
</dbReference>
<proteinExistence type="predicted"/>
<evidence type="ECO:0000313" key="1">
    <source>
        <dbReference type="EMBL" id="MBL1077691.1"/>
    </source>
</evidence>
<sequence>MQPTLRSRWRIGLIALVMLAAAVLVIPVTRADIPYPDDDPFYAQPANLSAYAEGAVLNSRPISVLGLPLPVAGWQVQYRTTDSAGDPVADMTTVLSPLLPWLGPGTRPLVTYQVAEDSLGTRCAPSFALRGGRDWSIVNTLLDVPFLAEMLRRGWAVVVSDYEGPQSRFFDGVNSGRAVLDGVRAAKSFPPLGITDSSPLGAWGYSGGAFATLWAMQLREDYAPELWFAGVASGGVPSDIPAIARGADGSVQAGLTMLMVIAMARNEYGVGIPDLLNDAGREMLVRESAACGSDLVARYAYRQVDEFAVDPGLLWHPVFTAAVARQELGGNAPDVPLYLYHSTTDDVIPIAGYDGLVARYCALGANVSALRSAVPGHNPAAVLESVGAMNYLGDRFAGVPAPSGCTVR</sequence>
<comment type="caution">
    <text evidence="1">The sequence shown here is derived from an EMBL/GenBank/DDBJ whole genome shotgun (WGS) entry which is preliminary data.</text>
</comment>
<dbReference type="Gene3D" id="3.40.50.1820">
    <property type="entry name" value="alpha/beta hydrolase"/>
    <property type="match status" value="1"/>
</dbReference>
<dbReference type="InterPro" id="IPR005152">
    <property type="entry name" value="Lipase_secreted"/>
</dbReference>
<evidence type="ECO:0000313" key="2">
    <source>
        <dbReference type="Proteomes" id="UP000602198"/>
    </source>
</evidence>
<dbReference type="SUPFAM" id="SSF53474">
    <property type="entry name" value="alpha/beta-Hydrolases"/>
    <property type="match status" value="1"/>
</dbReference>
<reference evidence="1 2" key="1">
    <citation type="submission" date="2021-01" db="EMBL/GenBank/DDBJ databases">
        <title>WGS of actinomycetes isolated from Thailand.</title>
        <authorList>
            <person name="Thawai C."/>
        </authorList>
    </citation>
    <scope>NUCLEOTIDE SEQUENCE [LARGE SCALE GENOMIC DNA]</scope>
    <source>
        <strain evidence="1 2">LPG 2</strain>
    </source>
</reference>
<keyword evidence="2" id="KW-1185">Reference proteome</keyword>
<gene>
    <name evidence="1" type="ORF">JK358_25140</name>
</gene>
<protein>
    <submittedName>
        <fullName evidence="1">Lipase</fullName>
    </submittedName>
</protein>
<dbReference type="EMBL" id="JAERRJ010000009">
    <property type="protein sequence ID" value="MBL1077691.1"/>
    <property type="molecule type" value="Genomic_DNA"/>
</dbReference>
<name>A0ABS1MBN3_9NOCA</name>
<accession>A0ABS1MBN3</accession>